<accession>R0KT52</accession>
<dbReference type="Proteomes" id="UP000016927">
    <property type="component" value="Unassembled WGS sequence"/>
</dbReference>
<sequence>MHLINYPLYYPQNPLPYFTPLPPHNPHTNLPPLHTNPLFLCQNPIHWKTSISNLGLSWEKWV</sequence>
<gene>
    <name evidence="1" type="ORF">NBO_46g0001</name>
</gene>
<keyword evidence="2" id="KW-1185">Reference proteome</keyword>
<evidence type="ECO:0000313" key="1">
    <source>
        <dbReference type="EMBL" id="EOB13966.1"/>
    </source>
</evidence>
<dbReference type="HOGENOM" id="CLU_2904753_0_0_1"/>
<dbReference type="AlphaFoldDB" id="R0KT52"/>
<organism evidence="1 2">
    <name type="scientific">Nosema bombycis (strain CQ1 / CVCC 102059)</name>
    <name type="common">Microsporidian parasite</name>
    <name type="synonym">Pebrine of silkworm</name>
    <dbReference type="NCBI Taxonomy" id="578461"/>
    <lineage>
        <taxon>Eukaryota</taxon>
        <taxon>Fungi</taxon>
        <taxon>Fungi incertae sedis</taxon>
        <taxon>Microsporidia</taxon>
        <taxon>Nosematidae</taxon>
        <taxon>Nosema</taxon>
    </lineage>
</organism>
<name>R0KT52_NOSB1</name>
<protein>
    <submittedName>
        <fullName evidence="1">Uncharacterized protein</fullName>
    </submittedName>
</protein>
<evidence type="ECO:0000313" key="2">
    <source>
        <dbReference type="Proteomes" id="UP000016927"/>
    </source>
</evidence>
<dbReference type="EMBL" id="KB908954">
    <property type="protein sequence ID" value="EOB13966.1"/>
    <property type="molecule type" value="Genomic_DNA"/>
</dbReference>
<proteinExistence type="predicted"/>
<reference evidence="1 2" key="1">
    <citation type="journal article" date="2013" name="BMC Genomics">
        <title>Comparative genomics of parasitic silkworm microsporidia reveal an association between genome expansion and host adaptation.</title>
        <authorList>
            <person name="Pan G."/>
            <person name="Xu J."/>
            <person name="Li T."/>
            <person name="Xia Q."/>
            <person name="Liu S.L."/>
            <person name="Zhang G."/>
            <person name="Li S."/>
            <person name="Li C."/>
            <person name="Liu H."/>
            <person name="Yang L."/>
            <person name="Liu T."/>
            <person name="Zhang X."/>
            <person name="Wu Z."/>
            <person name="Fan W."/>
            <person name="Dang X."/>
            <person name="Xiang H."/>
            <person name="Tao M."/>
            <person name="Li Y."/>
            <person name="Hu J."/>
            <person name="Li Z."/>
            <person name="Lin L."/>
            <person name="Luo J."/>
            <person name="Geng L."/>
            <person name="Wang L."/>
            <person name="Long M."/>
            <person name="Wan Y."/>
            <person name="He N."/>
            <person name="Zhang Z."/>
            <person name="Lu C."/>
            <person name="Keeling P.J."/>
            <person name="Wang J."/>
            <person name="Xiang Z."/>
            <person name="Zhou Z."/>
        </authorList>
    </citation>
    <scope>NUCLEOTIDE SEQUENCE [LARGE SCALE GENOMIC DNA]</scope>
    <source>
        <strain evidence="2">CQ1 / CVCC 102059</strain>
    </source>
</reference>
<dbReference type="VEuPathDB" id="MicrosporidiaDB:NBO_46g0001"/>